<evidence type="ECO:0000256" key="2">
    <source>
        <dbReference type="ARBA" id="ARBA00023002"/>
    </source>
</evidence>
<dbReference type="PANTHER" id="PTHR11908:SF132">
    <property type="entry name" value="ALDEHYDE OXIDASE 1-RELATED"/>
    <property type="match status" value="1"/>
</dbReference>
<organism evidence="4 5">
    <name type="scientific">Novosphingobium chloroacetimidivorans</name>
    <dbReference type="NCBI Taxonomy" id="1428314"/>
    <lineage>
        <taxon>Bacteria</taxon>
        <taxon>Pseudomonadati</taxon>
        <taxon>Pseudomonadota</taxon>
        <taxon>Alphaproteobacteria</taxon>
        <taxon>Sphingomonadales</taxon>
        <taxon>Sphingomonadaceae</taxon>
        <taxon>Novosphingobium</taxon>
    </lineage>
</organism>
<dbReference type="EC" id="1.2.7.4" evidence="4"/>
<protein>
    <submittedName>
        <fullName evidence="4">Carbon-monoxide dehydrogenase large subunit</fullName>
        <ecNumber evidence="4">1.2.7.4</ecNumber>
    </submittedName>
</protein>
<dbReference type="InterPro" id="IPR016208">
    <property type="entry name" value="Ald_Oxase/xanthine_DH-like"/>
</dbReference>
<accession>A0A7W7KCS2</accession>
<dbReference type="SUPFAM" id="SSF56003">
    <property type="entry name" value="Molybdenum cofactor-binding domain"/>
    <property type="match status" value="1"/>
</dbReference>
<evidence type="ECO:0000256" key="1">
    <source>
        <dbReference type="ARBA" id="ARBA00022505"/>
    </source>
</evidence>
<evidence type="ECO:0000313" key="5">
    <source>
        <dbReference type="Proteomes" id="UP000555448"/>
    </source>
</evidence>
<dbReference type="InterPro" id="IPR000674">
    <property type="entry name" value="Ald_Oxase/Xan_DH_a/b"/>
</dbReference>
<dbReference type="Pfam" id="PF01315">
    <property type="entry name" value="Ald_Xan_dh_C"/>
    <property type="match status" value="1"/>
</dbReference>
<dbReference type="InterPro" id="IPR037165">
    <property type="entry name" value="AldOxase/xan_DH_Mopterin-bd_sf"/>
</dbReference>
<dbReference type="AlphaFoldDB" id="A0A7W7KCS2"/>
<dbReference type="RefSeq" id="WP_184247639.1">
    <property type="nucleotide sequence ID" value="NZ_JACHLR010000015.1"/>
</dbReference>
<dbReference type="InterPro" id="IPR008274">
    <property type="entry name" value="AldOxase/xan_DH_MoCoBD1"/>
</dbReference>
<keyword evidence="1" id="KW-0500">Molybdenum</keyword>
<dbReference type="Gene3D" id="3.90.1170.50">
    <property type="entry name" value="Aldehyde oxidase/xanthine dehydrogenase, a/b hammerhead"/>
    <property type="match status" value="1"/>
</dbReference>
<dbReference type="SUPFAM" id="SSF54665">
    <property type="entry name" value="CO dehydrogenase molybdoprotein N-domain-like"/>
    <property type="match status" value="1"/>
</dbReference>
<dbReference type="PANTHER" id="PTHR11908">
    <property type="entry name" value="XANTHINE DEHYDROGENASE"/>
    <property type="match status" value="1"/>
</dbReference>
<dbReference type="Gene3D" id="3.30.365.10">
    <property type="entry name" value="Aldehyde oxidase/xanthine dehydrogenase, molybdopterin binding domain"/>
    <property type="match status" value="4"/>
</dbReference>
<dbReference type="EMBL" id="JACHLR010000015">
    <property type="protein sequence ID" value="MBB4859884.1"/>
    <property type="molecule type" value="Genomic_DNA"/>
</dbReference>
<sequence length="923" mass="98664">MSEADPQAHGIGAARWIGKRVPRKEDARLLTGRGQYTDDVTLPGTLHVAFARSQIARGNIVSIDTSAALDIPGVHAMMLAKDIARQPLTMMSFFFTPSEVPITPLADGYVQYVGDPLALVIAETRAIAEDAAALIAVEYEELEPVVTIAQAMTGEPIHPDTDSNVSVEMGDDEVPEQLAATLEGAAHLITQTVIHQRISQAPMENRAVLATREGPEELTLYITCQSPHNIARWFSTALGLPEGAIRVIAKDVGGSFGLKNTPWKEECAVVCAAMLFPRPLKWTEDRYEALTASPQAREQEIKLDVAFDDEGRLLGAHSIYDCNNGAYPQGADANIAVHMFMWPAYKMPAYSFLSRGWYTNTNGLAAYRGPWAMESLVRETLLDKAARKIGIDPIELRRRNLVYLSDQPSTSSMGIPVDDITPGECLDKLIQHFDVPAFRREQAEARQQGRYLGLGIAAYIEPTGSAGSMAPMTGELAQVRIEPTGKVTATMSTHSQGHGTATTMAQCIADRLGVRYEDVTVYEGDNTRGGFGPGAAGSRQGVIGGGAAIRASEMLADKVKTLAAHLYNASVESVSIEEGMVHVAGAPEMSRPIGELANIAYGEPHRLPPEFEAGLEVQFRYQPPPMTMTSAAHACVVEVDAETGFVKILRWIASEDCGTVINPAVVEGQVAGGLAQAIGMVLLEDMPYDARGNPTAATFKDYLLPAITDVPVFEYVHANTPSKTIGGMRGVGEGGAIIGPPTLVNAIADALSPFGEIEELVLPLTPARILDVIEQRDVSGTRAHRHGTAVEVAQMADVPAPDPTSGQVPPVDAVVLPGGVHPAQDATIAGDWNMVLKTPMGPQAMKAHFDVEGGALSGYLEAPEGRQDFSGGTWSDGNAKFNLAVEKPMKITLKYDLQLAGDAITGKCKMGMFGTAKVSGERS</sequence>
<dbReference type="InterPro" id="IPR036856">
    <property type="entry name" value="Ald_Oxase/Xan_DH_a/b_sf"/>
</dbReference>
<comment type="caution">
    <text evidence="4">The sequence shown here is derived from an EMBL/GenBank/DDBJ whole genome shotgun (WGS) entry which is preliminary data.</text>
</comment>
<gene>
    <name evidence="4" type="ORF">HNO88_003217</name>
</gene>
<feature type="domain" description="Aldehyde oxidase/xanthine dehydrogenase a/b hammerhead" evidence="3">
    <location>
        <begin position="31"/>
        <end position="143"/>
    </location>
</feature>
<dbReference type="SMART" id="SM01008">
    <property type="entry name" value="Ald_Xan_dh_C"/>
    <property type="match status" value="1"/>
</dbReference>
<proteinExistence type="predicted"/>
<keyword evidence="5" id="KW-1185">Reference proteome</keyword>
<evidence type="ECO:0000259" key="3">
    <source>
        <dbReference type="SMART" id="SM01008"/>
    </source>
</evidence>
<name>A0A7W7KCS2_9SPHN</name>
<reference evidence="4 5" key="1">
    <citation type="submission" date="2020-08" db="EMBL/GenBank/DDBJ databases">
        <title>Functional genomics of gut bacteria from endangered species of beetles.</title>
        <authorList>
            <person name="Carlos-Shanley C."/>
        </authorList>
    </citation>
    <scope>NUCLEOTIDE SEQUENCE [LARGE SCALE GENOMIC DNA]</scope>
    <source>
        <strain evidence="4 5">S00245</strain>
    </source>
</reference>
<dbReference type="GO" id="GO:0005506">
    <property type="term" value="F:iron ion binding"/>
    <property type="evidence" value="ECO:0007669"/>
    <property type="project" value="InterPro"/>
</dbReference>
<evidence type="ECO:0000313" key="4">
    <source>
        <dbReference type="EMBL" id="MBB4859884.1"/>
    </source>
</evidence>
<dbReference type="GO" id="GO:0043885">
    <property type="term" value="F:anaerobic carbon-monoxide dehydrogenase activity"/>
    <property type="evidence" value="ECO:0007669"/>
    <property type="project" value="UniProtKB-EC"/>
</dbReference>
<dbReference type="Proteomes" id="UP000555448">
    <property type="component" value="Unassembled WGS sequence"/>
</dbReference>
<dbReference type="InterPro" id="IPR046867">
    <property type="entry name" value="AldOxase/xan_DH_MoCoBD2"/>
</dbReference>
<keyword evidence="2 4" id="KW-0560">Oxidoreductase</keyword>
<dbReference type="Pfam" id="PF02738">
    <property type="entry name" value="MoCoBD_1"/>
    <property type="match status" value="1"/>
</dbReference>
<dbReference type="Pfam" id="PF20256">
    <property type="entry name" value="MoCoBD_2"/>
    <property type="match status" value="1"/>
</dbReference>